<dbReference type="RefSeq" id="WP_066688148.1">
    <property type="nucleotide sequence ID" value="NZ_CP117025.1"/>
</dbReference>
<organism evidence="1 2">
    <name type="scientific">Sphingomonas hankookensis</name>
    <dbReference type="NCBI Taxonomy" id="563996"/>
    <lineage>
        <taxon>Bacteria</taxon>
        <taxon>Pseudomonadati</taxon>
        <taxon>Pseudomonadota</taxon>
        <taxon>Alphaproteobacteria</taxon>
        <taxon>Sphingomonadales</taxon>
        <taxon>Sphingomonadaceae</taxon>
        <taxon>Sphingomonas</taxon>
    </lineage>
</organism>
<sequence length="188" mass="19118">MRIQRFDPAPGRPLWLTTLADLSLLLVGFFVFLQAAQAVDKRALTAGIRAGFDAEPIPMTVERAVIEGFAPGSAALPAGSANSVEFVRGAAADRRIAVTLTGGTDGPEAGKDVDPTTGSAAILATDRARAVAALLVREGAATPAQIAFAPPGTGGRGVFIDLGFAGERQAVADRQAPLAAPADGAETK</sequence>
<keyword evidence="2" id="KW-1185">Reference proteome</keyword>
<protein>
    <recommendedName>
        <fullName evidence="3">Flagellar motor protein MotB</fullName>
    </recommendedName>
</protein>
<comment type="caution">
    <text evidence="1">The sequence shown here is derived from an EMBL/GenBank/DDBJ whole genome shotgun (WGS) entry which is preliminary data.</text>
</comment>
<evidence type="ECO:0008006" key="3">
    <source>
        <dbReference type="Google" id="ProtNLM"/>
    </source>
</evidence>
<name>A0ABR5YFE7_9SPHN</name>
<gene>
    <name evidence="1" type="ORF">AVT10_08785</name>
</gene>
<dbReference type="Proteomes" id="UP000076609">
    <property type="component" value="Unassembled WGS sequence"/>
</dbReference>
<evidence type="ECO:0000313" key="2">
    <source>
        <dbReference type="Proteomes" id="UP000076609"/>
    </source>
</evidence>
<evidence type="ECO:0000313" key="1">
    <source>
        <dbReference type="EMBL" id="KZE18281.1"/>
    </source>
</evidence>
<proteinExistence type="predicted"/>
<reference evidence="2" key="1">
    <citation type="submission" date="2016-01" db="EMBL/GenBank/DDBJ databases">
        <title>Draft genome of Chromobacterium sp. F49.</title>
        <authorList>
            <person name="Hong K.W."/>
        </authorList>
    </citation>
    <scope>NUCLEOTIDE SEQUENCE [LARGE SCALE GENOMIC DNA]</scope>
    <source>
        <strain evidence="2">CN3</strain>
    </source>
</reference>
<dbReference type="EMBL" id="LQQO01000002">
    <property type="protein sequence ID" value="KZE18281.1"/>
    <property type="molecule type" value="Genomic_DNA"/>
</dbReference>
<accession>A0ABR5YFE7</accession>